<accession>A0A2K3E0Q2</accession>
<dbReference type="SUPFAM" id="SSF51905">
    <property type="entry name" value="FAD/NAD(P)-binding domain"/>
    <property type="match status" value="1"/>
</dbReference>
<evidence type="ECO:0000313" key="6">
    <source>
        <dbReference type="Proteomes" id="UP000006906"/>
    </source>
</evidence>
<dbReference type="PRINTS" id="PR00420">
    <property type="entry name" value="RNGMNOXGNASE"/>
</dbReference>
<evidence type="ECO:0000259" key="4">
    <source>
        <dbReference type="Pfam" id="PF01494"/>
    </source>
</evidence>
<protein>
    <recommendedName>
        <fullName evidence="4">FAD-binding domain-containing protein</fullName>
    </recommendedName>
</protein>
<dbReference type="Pfam" id="PF01494">
    <property type="entry name" value="FAD_binding_3"/>
    <property type="match status" value="1"/>
</dbReference>
<dbReference type="EMBL" id="CM008963">
    <property type="protein sequence ID" value="PNW86361.1"/>
    <property type="molecule type" value="Genomic_DNA"/>
</dbReference>
<evidence type="ECO:0000313" key="5">
    <source>
        <dbReference type="EMBL" id="PNW86361.1"/>
    </source>
</evidence>
<dbReference type="InterPro" id="IPR002938">
    <property type="entry name" value="FAD-bd"/>
</dbReference>
<dbReference type="InterPro" id="IPR036188">
    <property type="entry name" value="FAD/NAD-bd_sf"/>
</dbReference>
<feature type="region of interest" description="Disordered" evidence="3">
    <location>
        <begin position="610"/>
        <end position="637"/>
    </location>
</feature>
<dbReference type="Gramene" id="PNW86361">
    <property type="protein sequence ID" value="PNW86361"/>
    <property type="gene ID" value="CHLRE_02g083500v5"/>
</dbReference>
<feature type="compositionally biased region" description="Low complexity" evidence="3">
    <location>
        <begin position="622"/>
        <end position="637"/>
    </location>
</feature>
<proteinExistence type="predicted"/>
<dbReference type="PANTHER" id="PTHR13789">
    <property type="entry name" value="MONOOXYGENASE"/>
    <property type="match status" value="1"/>
</dbReference>
<dbReference type="Proteomes" id="UP000006906">
    <property type="component" value="Chromosome 2"/>
</dbReference>
<organism evidence="5 6">
    <name type="scientific">Chlamydomonas reinhardtii</name>
    <name type="common">Chlamydomonas smithii</name>
    <dbReference type="NCBI Taxonomy" id="3055"/>
    <lineage>
        <taxon>Eukaryota</taxon>
        <taxon>Viridiplantae</taxon>
        <taxon>Chlorophyta</taxon>
        <taxon>core chlorophytes</taxon>
        <taxon>Chlorophyceae</taxon>
        <taxon>CS clade</taxon>
        <taxon>Chlamydomonadales</taxon>
        <taxon>Chlamydomonadaceae</taxon>
        <taxon>Chlamydomonas</taxon>
    </lineage>
</organism>
<dbReference type="OrthoDB" id="47494at2759"/>
<feature type="compositionally biased region" description="Gly residues" evidence="3">
    <location>
        <begin position="177"/>
        <end position="187"/>
    </location>
</feature>
<gene>
    <name evidence="5" type="ORF">CHLRE_02g083500v5</name>
</gene>
<dbReference type="GeneID" id="5727343"/>
<dbReference type="KEGG" id="cre:CHLRE_02g083500v5"/>
<evidence type="ECO:0000256" key="3">
    <source>
        <dbReference type="SAM" id="MobiDB-lite"/>
    </source>
</evidence>
<dbReference type="AlphaFoldDB" id="A0A2K3E0Q2"/>
<reference evidence="5 6" key="1">
    <citation type="journal article" date="2007" name="Science">
        <title>The Chlamydomonas genome reveals the evolution of key animal and plant functions.</title>
        <authorList>
            <person name="Merchant S.S."/>
            <person name="Prochnik S.E."/>
            <person name="Vallon O."/>
            <person name="Harris E.H."/>
            <person name="Karpowicz S.J."/>
            <person name="Witman G.B."/>
            <person name="Terry A."/>
            <person name="Salamov A."/>
            <person name="Fritz-Laylin L.K."/>
            <person name="Marechal-Drouard L."/>
            <person name="Marshall W.F."/>
            <person name="Qu L.H."/>
            <person name="Nelson D.R."/>
            <person name="Sanderfoot A.A."/>
            <person name="Spalding M.H."/>
            <person name="Kapitonov V.V."/>
            <person name="Ren Q."/>
            <person name="Ferris P."/>
            <person name="Lindquist E."/>
            <person name="Shapiro H."/>
            <person name="Lucas S.M."/>
            <person name="Grimwood J."/>
            <person name="Schmutz J."/>
            <person name="Cardol P."/>
            <person name="Cerutti H."/>
            <person name="Chanfreau G."/>
            <person name="Chen C.L."/>
            <person name="Cognat V."/>
            <person name="Croft M.T."/>
            <person name="Dent R."/>
            <person name="Dutcher S."/>
            <person name="Fernandez E."/>
            <person name="Fukuzawa H."/>
            <person name="Gonzalez-Ballester D."/>
            <person name="Gonzalez-Halphen D."/>
            <person name="Hallmann A."/>
            <person name="Hanikenne M."/>
            <person name="Hippler M."/>
            <person name="Inwood W."/>
            <person name="Jabbari K."/>
            <person name="Kalanon M."/>
            <person name="Kuras R."/>
            <person name="Lefebvre P.A."/>
            <person name="Lemaire S.D."/>
            <person name="Lobanov A.V."/>
            <person name="Lohr M."/>
            <person name="Manuell A."/>
            <person name="Meier I."/>
            <person name="Mets L."/>
            <person name="Mittag M."/>
            <person name="Mittelmeier T."/>
            <person name="Moroney J.V."/>
            <person name="Moseley J."/>
            <person name="Napoli C."/>
            <person name="Nedelcu A.M."/>
            <person name="Niyogi K."/>
            <person name="Novoselov S.V."/>
            <person name="Paulsen I.T."/>
            <person name="Pazour G."/>
            <person name="Purton S."/>
            <person name="Ral J.P."/>
            <person name="Riano-Pachon D.M."/>
            <person name="Riekhof W."/>
            <person name="Rymarquis L."/>
            <person name="Schroda M."/>
            <person name="Stern D."/>
            <person name="Umen J."/>
            <person name="Willows R."/>
            <person name="Wilson N."/>
            <person name="Zimmer S.L."/>
            <person name="Allmer J."/>
            <person name="Balk J."/>
            <person name="Bisova K."/>
            <person name="Chen C.J."/>
            <person name="Elias M."/>
            <person name="Gendler K."/>
            <person name="Hauser C."/>
            <person name="Lamb M.R."/>
            <person name="Ledford H."/>
            <person name="Long J.C."/>
            <person name="Minagawa J."/>
            <person name="Page M.D."/>
            <person name="Pan J."/>
            <person name="Pootakham W."/>
            <person name="Roje S."/>
            <person name="Rose A."/>
            <person name="Stahlberg E."/>
            <person name="Terauchi A.M."/>
            <person name="Yang P."/>
            <person name="Ball S."/>
            <person name="Bowler C."/>
            <person name="Dieckmann C.L."/>
            <person name="Gladyshev V.N."/>
            <person name="Green P."/>
            <person name="Jorgensen R."/>
            <person name="Mayfield S."/>
            <person name="Mueller-Roeber B."/>
            <person name="Rajamani S."/>
            <person name="Sayre R.T."/>
            <person name="Brokstein P."/>
            <person name="Dubchak I."/>
            <person name="Goodstein D."/>
            <person name="Hornick L."/>
            <person name="Huang Y.W."/>
            <person name="Jhaveri J."/>
            <person name="Luo Y."/>
            <person name="Martinez D."/>
            <person name="Ngau W.C."/>
            <person name="Otillar B."/>
            <person name="Poliakov A."/>
            <person name="Porter A."/>
            <person name="Szajkowski L."/>
            <person name="Werner G."/>
            <person name="Zhou K."/>
            <person name="Grigoriev I.V."/>
            <person name="Rokhsar D.S."/>
            <person name="Grossman A.R."/>
        </authorList>
    </citation>
    <scope>NUCLEOTIDE SEQUENCE [LARGE SCALE GENOMIC DNA]</scope>
    <source>
        <strain evidence="6">CC-503</strain>
    </source>
</reference>
<feature type="domain" description="FAD-binding" evidence="4">
    <location>
        <begin position="431"/>
        <end position="485"/>
    </location>
</feature>
<dbReference type="InParanoid" id="A0A2K3E0Q2"/>
<name>A0A2K3E0Q2_CHLRE</name>
<feature type="compositionally biased region" description="Low complexity" evidence="3">
    <location>
        <begin position="367"/>
        <end position="387"/>
    </location>
</feature>
<keyword evidence="2" id="KW-0503">Monooxygenase</keyword>
<evidence type="ECO:0000256" key="2">
    <source>
        <dbReference type="ARBA" id="ARBA00023033"/>
    </source>
</evidence>
<dbReference type="RefSeq" id="XP_042926920.1">
    <property type="nucleotide sequence ID" value="XM_043059286.1"/>
</dbReference>
<dbReference type="ExpressionAtlas" id="A0A2K3E0Q2">
    <property type="expression patterns" value="baseline and differential"/>
</dbReference>
<feature type="region of interest" description="Disordered" evidence="3">
    <location>
        <begin position="357"/>
        <end position="395"/>
    </location>
</feature>
<dbReference type="PANTHER" id="PTHR13789:SF309">
    <property type="entry name" value="PUTATIVE (AFU_ORTHOLOGUE AFUA_6G14510)-RELATED"/>
    <property type="match status" value="1"/>
</dbReference>
<keyword evidence="1" id="KW-0560">Oxidoreductase</keyword>
<keyword evidence="6" id="KW-1185">Reference proteome</keyword>
<evidence type="ECO:0000256" key="1">
    <source>
        <dbReference type="ARBA" id="ARBA00023002"/>
    </source>
</evidence>
<dbReference type="GO" id="GO:0004497">
    <property type="term" value="F:monooxygenase activity"/>
    <property type="evidence" value="ECO:0000318"/>
    <property type="project" value="GO_Central"/>
</dbReference>
<dbReference type="InterPro" id="IPR050493">
    <property type="entry name" value="FAD-dep_Monooxygenase_BioMet"/>
</dbReference>
<sequence length="650" mass="66325">MGATAEEVAPLDVAVVGGGPAGLAAAVALLRTCPPGTRLQVFEAGAAFTSSQGAAVGLFLNGVRALGALEPTLPHRLIDEAVLFSHWRDYDDVSGELLPGSMPLDRAGGLRAAGYTPCHVQWSTLRAALYELLPPGSVQFGCKVTSCDEVTQGGNGDVDNSGDGYYELRMMRRRGGEAGAEGGGSEQGLGEEEQEEEVVVRARHVVAADGYFSRVRRTGGDGGKPTFRGKVRWFGSLTTAELMEAVQAAAGAAAGAAAAAAGKEEEEGKAGAGGQEGPRVQAALRLPECLDTALHPDGMRSVHRWMPGGPNRVLDVQAAPRGFVFYPISLPTAGPGGSRLVWSMYADMPVLQAAGVDFPPPPPPQPAGVNSSGGAVAAAPSADAPAADDAHGAHVGGSRARGVAALQRALAVAAGYGLPADVRSIAAATPPERVSEFGMYQHTPEMATPGAWARGRLVHVGDAAHAGPPDGTGANFALEDAAVLGACVRKHGLGPEAFAAWEAARLPRLYDHLYNKAIPPAEKWGRMAGAEFEPLWRPEQVLEAAAAATQEGSSSARPYLKPPPQVAEAAARAVAAGDDAAATQVIRAWAWSALREAVVLKAVDAGVIASPADADPAPPAAADPQQQQAPQAPAVAAAAVGAAKSSATSS</sequence>
<dbReference type="FunCoup" id="A0A2K3E0Q2">
    <property type="interactions" value="155"/>
</dbReference>
<dbReference type="Gene3D" id="3.50.50.60">
    <property type="entry name" value="FAD/NAD(P)-binding domain"/>
    <property type="match status" value="2"/>
</dbReference>
<dbReference type="GO" id="GO:0071949">
    <property type="term" value="F:FAD binding"/>
    <property type="evidence" value="ECO:0007669"/>
    <property type="project" value="InterPro"/>
</dbReference>
<feature type="region of interest" description="Disordered" evidence="3">
    <location>
        <begin position="176"/>
        <end position="196"/>
    </location>
</feature>